<organism evidence="1 2">
    <name type="scientific">Streptococcus oralis</name>
    <dbReference type="NCBI Taxonomy" id="1303"/>
    <lineage>
        <taxon>Bacteria</taxon>
        <taxon>Bacillati</taxon>
        <taxon>Bacillota</taxon>
        <taxon>Bacilli</taxon>
        <taxon>Lactobacillales</taxon>
        <taxon>Streptococcaceae</taxon>
        <taxon>Streptococcus</taxon>
    </lineage>
</organism>
<protein>
    <submittedName>
        <fullName evidence="1">Uncharacterized protein</fullName>
    </submittedName>
</protein>
<dbReference type="Proteomes" id="UP000070678">
    <property type="component" value="Unassembled WGS sequence"/>
</dbReference>
<dbReference type="EMBL" id="LQNX01000076">
    <property type="protein sequence ID" value="KXT79811.1"/>
    <property type="molecule type" value="Genomic_DNA"/>
</dbReference>
<gene>
    <name evidence="1" type="ORF">SORDD15_01889</name>
</gene>
<comment type="caution">
    <text evidence="1">The sequence shown here is derived from an EMBL/GenBank/DDBJ whole genome shotgun (WGS) entry which is preliminary data.</text>
</comment>
<accession>A0A139NVD5</accession>
<evidence type="ECO:0000313" key="1">
    <source>
        <dbReference type="EMBL" id="KXT79811.1"/>
    </source>
</evidence>
<proteinExistence type="predicted"/>
<dbReference type="AlphaFoldDB" id="A0A139NVD5"/>
<reference evidence="1 2" key="1">
    <citation type="submission" date="2016-01" db="EMBL/GenBank/DDBJ databases">
        <title>Highly variable Streptococcus oralis are common among viridans streptococci isolated from primates.</title>
        <authorList>
            <person name="Denapaite D."/>
            <person name="Rieger M."/>
            <person name="Koendgen S."/>
            <person name="Brueckner R."/>
            <person name="Ochigava I."/>
            <person name="Kappeler P."/>
            <person name="Maetz-Rensing K."/>
            <person name="Leendertz F."/>
            <person name="Hakenbeck R."/>
        </authorList>
    </citation>
    <scope>NUCLEOTIDE SEQUENCE [LARGE SCALE GENOMIC DNA]</scope>
    <source>
        <strain evidence="1 2">DD15</strain>
    </source>
</reference>
<evidence type="ECO:0000313" key="2">
    <source>
        <dbReference type="Proteomes" id="UP000070678"/>
    </source>
</evidence>
<name>A0A139NVD5_STROR</name>
<sequence>MVEQLTFNQWVTGSSPVRVIFAGLAELADAPDLGSGA</sequence>
<dbReference type="AntiFam" id="ANF00010">
    <property type="entry name" value="tRNA translation"/>
</dbReference>